<name>A0A644SJP3_9ZZZZ</name>
<sequence>MKKIILILGMAVAALGVTSCERDTTALNVDPKHPQTLPSYLLLATAQQQQFYYVASPNVNQGNFVFLTQQIAETTYTDETNYDLVTRNQPRNFFNRMYDRVLKNYSDAMVQLEKEGNTPAVQNNKWATLEISSVYAWEVLVDTYGNVPYSEALKAPEVLSPKYDDAKTIYTSLLTRLDAAIAKINTSESGYSSDFVYHGDMAKWKKLANSIKLRLAMNLADVDAAASKAAAESAISSGVLASNSDNYAMEFDGAQFNSPFFDELVASGRFDFVPTKLVMDYMNANSDPRIPILFNSATDGPNVGQYPGGNFGSLNTYTYYANLGNPRSGKYFSSATGPITLLSYAEVMFLRTEAAARGYNAGGTAATLFSSAIQASMDQYGVSAADATVYKAAVVYDAVNWKRSIGKEAFIALFGDQAFASWNFIRRLDNPVMVNPANSRLDGVPVRLPYSDQEYVLNPANVKAAATAIGGDNALTKLFWDKF</sequence>
<organism evidence="1">
    <name type="scientific">bioreactor metagenome</name>
    <dbReference type="NCBI Taxonomy" id="1076179"/>
    <lineage>
        <taxon>unclassified sequences</taxon>
        <taxon>metagenomes</taxon>
        <taxon>ecological metagenomes</taxon>
    </lineage>
</organism>
<reference evidence="1" key="1">
    <citation type="submission" date="2019-08" db="EMBL/GenBank/DDBJ databases">
        <authorList>
            <person name="Kucharzyk K."/>
            <person name="Murdoch R.W."/>
            <person name="Higgins S."/>
            <person name="Loffler F."/>
        </authorList>
    </citation>
    <scope>NUCLEOTIDE SEQUENCE</scope>
</reference>
<comment type="caution">
    <text evidence="1">The sequence shown here is derived from an EMBL/GenBank/DDBJ whole genome shotgun (WGS) entry which is preliminary data.</text>
</comment>
<protein>
    <recommendedName>
        <fullName evidence="2">SusD/RagB family nutrient-binding outer membrane lipoprotein</fullName>
    </recommendedName>
</protein>
<evidence type="ECO:0008006" key="2">
    <source>
        <dbReference type="Google" id="ProtNLM"/>
    </source>
</evidence>
<dbReference type="InterPro" id="IPR011990">
    <property type="entry name" value="TPR-like_helical_dom_sf"/>
</dbReference>
<dbReference type="PROSITE" id="PS51257">
    <property type="entry name" value="PROKAR_LIPOPROTEIN"/>
    <property type="match status" value="1"/>
</dbReference>
<dbReference type="SUPFAM" id="SSF48452">
    <property type="entry name" value="TPR-like"/>
    <property type="match status" value="1"/>
</dbReference>
<dbReference type="Pfam" id="PF12771">
    <property type="entry name" value="SusD-like_2"/>
    <property type="match status" value="1"/>
</dbReference>
<evidence type="ECO:0000313" key="1">
    <source>
        <dbReference type="EMBL" id="MPL54557.1"/>
    </source>
</evidence>
<accession>A0A644SJP3</accession>
<dbReference type="AlphaFoldDB" id="A0A644SJP3"/>
<dbReference type="EMBL" id="VSSQ01000001">
    <property type="protein sequence ID" value="MPL54557.1"/>
    <property type="molecule type" value="Genomic_DNA"/>
</dbReference>
<proteinExistence type="predicted"/>
<gene>
    <name evidence="1" type="ORF">SDC9_00022</name>
</gene>
<dbReference type="Gene3D" id="1.25.40.390">
    <property type="match status" value="1"/>
</dbReference>
<dbReference type="InterPro" id="IPR041662">
    <property type="entry name" value="SusD-like_2"/>
</dbReference>